<evidence type="ECO:0008006" key="3">
    <source>
        <dbReference type="Google" id="ProtNLM"/>
    </source>
</evidence>
<gene>
    <name evidence="1" type="ORF">OJ962_08725</name>
</gene>
<dbReference type="EMBL" id="JAPCID010000010">
    <property type="protein sequence ID" value="MDA0137577.1"/>
    <property type="molecule type" value="Genomic_DNA"/>
</dbReference>
<name>A0ABT4RGA4_9ACTN</name>
<keyword evidence="2" id="KW-1185">Reference proteome</keyword>
<dbReference type="RefSeq" id="WP_270006290.1">
    <property type="nucleotide sequence ID" value="NZ_JAPCID010000010.1"/>
</dbReference>
<dbReference type="Proteomes" id="UP001147700">
    <property type="component" value="Unassembled WGS sequence"/>
</dbReference>
<evidence type="ECO:0000313" key="2">
    <source>
        <dbReference type="Proteomes" id="UP001147700"/>
    </source>
</evidence>
<evidence type="ECO:0000313" key="1">
    <source>
        <dbReference type="EMBL" id="MDA0137577.1"/>
    </source>
</evidence>
<accession>A0ABT4RGA4</accession>
<proteinExistence type="predicted"/>
<organism evidence="1 2">
    <name type="scientific">Solirubrobacter deserti</name>
    <dbReference type="NCBI Taxonomy" id="2282478"/>
    <lineage>
        <taxon>Bacteria</taxon>
        <taxon>Bacillati</taxon>
        <taxon>Actinomycetota</taxon>
        <taxon>Thermoleophilia</taxon>
        <taxon>Solirubrobacterales</taxon>
        <taxon>Solirubrobacteraceae</taxon>
        <taxon>Solirubrobacter</taxon>
    </lineage>
</organism>
<sequence length="85" mass="8259">MQVASGRQGALAEQVAGLSGRVDSAGQAASGAAGEVVAQAAIADFSMAWSMSLQMLSGSIGGLASNVGAAGLAYSQTDTNAMVPR</sequence>
<protein>
    <recommendedName>
        <fullName evidence="3">PE family protein</fullName>
    </recommendedName>
</protein>
<comment type="caution">
    <text evidence="1">The sequence shown here is derived from an EMBL/GenBank/DDBJ whole genome shotgun (WGS) entry which is preliminary data.</text>
</comment>
<reference evidence="1" key="1">
    <citation type="submission" date="2022-10" db="EMBL/GenBank/DDBJ databases">
        <title>The WGS of Solirubrobacter sp. CPCC 204708.</title>
        <authorList>
            <person name="Jiang Z."/>
        </authorList>
    </citation>
    <scope>NUCLEOTIDE SEQUENCE</scope>
    <source>
        <strain evidence="1">CPCC 204708</strain>
    </source>
</reference>